<keyword evidence="3" id="KW-0479">Metal-binding</keyword>
<sequence>MPSHPMPAVFVGHGNPMNAIEDNRYHASWQRLAATLPRPKAIVCVSAHWETRGVYLTGAAQPETIHDFYGFPAELFAVQYPAPGDPELAAHVAGLLRETEPRVHRDAGRGFDHGMWSVLRVMYPQADIPTIQLSLDTTRSGSGHYALAQQLVSLREEGVLILGSGNIVHNLGMFRFHDRTAPPWATAFQQKVNALIRGRQHAGLCQYESLGEHALLAIPTPEHYLPLLYVLAAQRDGDVVSLFNDEVMSSLSMTSLVIGQDVQL</sequence>
<keyword evidence="7" id="KW-0223">Dioxygenase</keyword>
<dbReference type="AlphaFoldDB" id="A0A7G8QA53"/>
<comment type="cofactor">
    <cofactor evidence="1">
        <name>Zn(2+)</name>
        <dbReference type="ChEBI" id="CHEBI:29105"/>
    </cofactor>
</comment>
<dbReference type="PANTHER" id="PTHR30096">
    <property type="entry name" value="4,5-DOPA DIOXYGENASE EXTRADIOL-LIKE PROTEIN"/>
    <property type="match status" value="1"/>
</dbReference>
<evidence type="ECO:0000313" key="8">
    <source>
        <dbReference type="Proteomes" id="UP000515873"/>
    </source>
</evidence>
<dbReference type="KEGG" id="dtl:H8F01_03390"/>
<dbReference type="CDD" id="cd07363">
    <property type="entry name" value="45_DOPA_Dioxygenase"/>
    <property type="match status" value="1"/>
</dbReference>
<organism evidence="7 8">
    <name type="scientific">Dyella telluris</name>
    <dbReference type="NCBI Taxonomy" id="2763498"/>
    <lineage>
        <taxon>Bacteria</taxon>
        <taxon>Pseudomonadati</taxon>
        <taxon>Pseudomonadota</taxon>
        <taxon>Gammaproteobacteria</taxon>
        <taxon>Lysobacterales</taxon>
        <taxon>Rhodanobacteraceae</taxon>
        <taxon>Dyella</taxon>
    </lineage>
</organism>
<evidence type="ECO:0000256" key="2">
    <source>
        <dbReference type="ARBA" id="ARBA00007581"/>
    </source>
</evidence>
<dbReference type="EC" id="1.13.11.29" evidence="7"/>
<comment type="similarity">
    <text evidence="2">Belongs to the DODA-type extradiol aromatic ring-opening dioxygenase family.</text>
</comment>
<dbReference type="Gene3D" id="3.40.830.10">
    <property type="entry name" value="LigB-like"/>
    <property type="match status" value="1"/>
</dbReference>
<dbReference type="Pfam" id="PF02900">
    <property type="entry name" value="LigB"/>
    <property type="match status" value="1"/>
</dbReference>
<name>A0A7G8QA53_9GAMM</name>
<evidence type="ECO:0000256" key="3">
    <source>
        <dbReference type="ARBA" id="ARBA00022723"/>
    </source>
</evidence>
<reference evidence="7 8" key="1">
    <citation type="submission" date="2020-08" db="EMBL/GenBank/DDBJ databases">
        <title>Dyella sp. G9 isolated from forest soil.</title>
        <authorList>
            <person name="Fu J."/>
            <person name="Qiu L."/>
        </authorList>
    </citation>
    <scope>NUCLEOTIDE SEQUENCE [LARGE SCALE GENOMIC DNA]</scope>
    <source>
        <strain evidence="7 8">G9</strain>
    </source>
</reference>
<keyword evidence="4" id="KW-0862">Zinc</keyword>
<proteinExistence type="inferred from homology"/>
<dbReference type="EMBL" id="CP060412">
    <property type="protein sequence ID" value="QNK03661.1"/>
    <property type="molecule type" value="Genomic_DNA"/>
</dbReference>
<dbReference type="InterPro" id="IPR014436">
    <property type="entry name" value="Extradiol_dOase_DODA"/>
</dbReference>
<evidence type="ECO:0000313" key="7">
    <source>
        <dbReference type="EMBL" id="QNK03661.1"/>
    </source>
</evidence>
<evidence type="ECO:0000259" key="6">
    <source>
        <dbReference type="Pfam" id="PF02900"/>
    </source>
</evidence>
<gene>
    <name evidence="7" type="primary">ygiD</name>
    <name evidence="7" type="ORF">H8F01_03390</name>
</gene>
<dbReference type="GO" id="GO:0008198">
    <property type="term" value="F:ferrous iron binding"/>
    <property type="evidence" value="ECO:0007669"/>
    <property type="project" value="InterPro"/>
</dbReference>
<evidence type="ECO:0000256" key="4">
    <source>
        <dbReference type="ARBA" id="ARBA00022833"/>
    </source>
</evidence>
<protein>
    <submittedName>
        <fullName evidence="7">4,5-DOPA dioxygenase extradiol</fullName>
        <ecNumber evidence="7">1.13.11.29</ecNumber>
    </submittedName>
</protein>
<keyword evidence="8" id="KW-1185">Reference proteome</keyword>
<feature type="domain" description="Extradiol ring-cleavage dioxygenase class III enzyme subunit B" evidence="6">
    <location>
        <begin position="15"/>
        <end position="235"/>
    </location>
</feature>
<evidence type="ECO:0000256" key="1">
    <source>
        <dbReference type="ARBA" id="ARBA00001947"/>
    </source>
</evidence>
<accession>A0A7G8QA53</accession>
<evidence type="ECO:0000256" key="5">
    <source>
        <dbReference type="ARBA" id="ARBA00023002"/>
    </source>
</evidence>
<keyword evidence="5 7" id="KW-0560">Oxidoreductase</keyword>
<dbReference type="NCBIfam" id="NF007914">
    <property type="entry name" value="PRK10628.1"/>
    <property type="match status" value="1"/>
</dbReference>
<dbReference type="Proteomes" id="UP000515873">
    <property type="component" value="Chromosome"/>
</dbReference>
<dbReference type="PANTHER" id="PTHR30096:SF0">
    <property type="entry name" value="4,5-DOPA DIOXYGENASE EXTRADIOL-LIKE PROTEIN"/>
    <property type="match status" value="1"/>
</dbReference>
<dbReference type="InterPro" id="IPR004183">
    <property type="entry name" value="Xdiol_dOase_suB"/>
</dbReference>
<dbReference type="PIRSF" id="PIRSF006157">
    <property type="entry name" value="Doxgns_DODA"/>
    <property type="match status" value="1"/>
</dbReference>
<dbReference type="GO" id="GO:0050297">
    <property type="term" value="F:stizolobate synthase activity"/>
    <property type="evidence" value="ECO:0007669"/>
    <property type="project" value="UniProtKB-EC"/>
</dbReference>
<dbReference type="GO" id="GO:0008270">
    <property type="term" value="F:zinc ion binding"/>
    <property type="evidence" value="ECO:0007669"/>
    <property type="project" value="InterPro"/>
</dbReference>
<dbReference type="SUPFAM" id="SSF53213">
    <property type="entry name" value="LigB-like"/>
    <property type="match status" value="1"/>
</dbReference>